<accession>A0A2J5I3Q1</accession>
<proteinExistence type="predicted"/>
<reference evidence="2" key="1">
    <citation type="submission" date="2017-12" db="EMBL/GenBank/DDBJ databases">
        <authorList>
            <consortium name="DOE Joint Genome Institute"/>
            <person name="Mondo S.J."/>
            <person name="Kjaerbolling I."/>
            <person name="Vesth T.C."/>
            <person name="Frisvad J.C."/>
            <person name="Nybo J.L."/>
            <person name="Theobald S."/>
            <person name="Kuo A."/>
            <person name="Bowyer P."/>
            <person name="Matsuda Y."/>
            <person name="Lyhne E.K."/>
            <person name="Kogle M.E."/>
            <person name="Clum A."/>
            <person name="Lipzen A."/>
            <person name="Salamov A."/>
            <person name="Ngan C.Y."/>
            <person name="Daum C."/>
            <person name="Chiniquy J."/>
            <person name="Barry K."/>
            <person name="LaButti K."/>
            <person name="Haridas S."/>
            <person name="Simmons B.A."/>
            <person name="Magnuson J.K."/>
            <person name="Mortensen U.H."/>
            <person name="Larsen T.O."/>
            <person name="Grigoriev I.V."/>
            <person name="Baker S.E."/>
            <person name="Andersen M.R."/>
            <person name="Nordberg H.P."/>
            <person name="Cantor M.N."/>
            <person name="Hua S.X."/>
        </authorList>
    </citation>
    <scope>NUCLEOTIDE SEQUENCE [LARGE SCALE GENOMIC DNA]</scope>
    <source>
        <strain evidence="2">IBT 19404</strain>
    </source>
</reference>
<gene>
    <name evidence="1" type="ORF">BDW42DRAFT_162766</name>
</gene>
<name>A0A2J5I3Q1_9EURO</name>
<dbReference type="AlphaFoldDB" id="A0A2J5I3Q1"/>
<keyword evidence="2" id="KW-1185">Reference proteome</keyword>
<dbReference type="EMBL" id="KZ559511">
    <property type="protein sequence ID" value="PLN84509.1"/>
    <property type="molecule type" value="Genomic_DNA"/>
</dbReference>
<organism evidence="1 2">
    <name type="scientific">Aspergillus taichungensis</name>
    <dbReference type="NCBI Taxonomy" id="482145"/>
    <lineage>
        <taxon>Eukaryota</taxon>
        <taxon>Fungi</taxon>
        <taxon>Dikarya</taxon>
        <taxon>Ascomycota</taxon>
        <taxon>Pezizomycotina</taxon>
        <taxon>Eurotiomycetes</taxon>
        <taxon>Eurotiomycetidae</taxon>
        <taxon>Eurotiales</taxon>
        <taxon>Aspergillaceae</taxon>
        <taxon>Aspergillus</taxon>
        <taxon>Aspergillus subgen. Circumdati</taxon>
    </lineage>
</organism>
<dbReference type="Proteomes" id="UP000235023">
    <property type="component" value="Unassembled WGS sequence"/>
</dbReference>
<sequence>MCMYVLSWMMMTRRMMMMMMEFTLLSPPPFIPYTTRVLYSLLSIYTLGVLKNNK</sequence>
<evidence type="ECO:0000313" key="1">
    <source>
        <dbReference type="EMBL" id="PLN84509.1"/>
    </source>
</evidence>
<evidence type="ECO:0000313" key="2">
    <source>
        <dbReference type="Proteomes" id="UP000235023"/>
    </source>
</evidence>
<protein>
    <submittedName>
        <fullName evidence="1">Uncharacterized protein</fullName>
    </submittedName>
</protein>